<accession>A0AAV6ZM47</accession>
<reference evidence="2" key="1">
    <citation type="thesis" date="2020" institute="ProQuest LLC" country="789 East Eisenhower Parkway, Ann Arbor, MI, USA">
        <title>Comparative Genomics and Chromosome Evolution.</title>
        <authorList>
            <person name="Mudd A.B."/>
        </authorList>
    </citation>
    <scope>NUCLEOTIDE SEQUENCE</scope>
    <source>
        <strain evidence="2">237g6f4</strain>
        <tissue evidence="2">Blood</tissue>
    </source>
</reference>
<dbReference type="EMBL" id="WNYA01000873">
    <property type="protein sequence ID" value="KAG8546973.1"/>
    <property type="molecule type" value="Genomic_DNA"/>
</dbReference>
<protein>
    <submittedName>
        <fullName evidence="2">Uncharacterized protein</fullName>
    </submittedName>
</protein>
<keyword evidence="1" id="KW-0732">Signal</keyword>
<organism evidence="2 3">
    <name type="scientific">Engystomops pustulosus</name>
    <name type="common">Tungara frog</name>
    <name type="synonym">Physalaemus pustulosus</name>
    <dbReference type="NCBI Taxonomy" id="76066"/>
    <lineage>
        <taxon>Eukaryota</taxon>
        <taxon>Metazoa</taxon>
        <taxon>Chordata</taxon>
        <taxon>Craniata</taxon>
        <taxon>Vertebrata</taxon>
        <taxon>Euteleostomi</taxon>
        <taxon>Amphibia</taxon>
        <taxon>Batrachia</taxon>
        <taxon>Anura</taxon>
        <taxon>Neobatrachia</taxon>
        <taxon>Hyloidea</taxon>
        <taxon>Leptodactylidae</taxon>
        <taxon>Leiuperinae</taxon>
        <taxon>Engystomops</taxon>
    </lineage>
</organism>
<name>A0AAV6ZM47_ENGPU</name>
<feature type="signal peptide" evidence="1">
    <location>
        <begin position="1"/>
        <end position="29"/>
    </location>
</feature>
<feature type="chain" id="PRO_5043820884" evidence="1">
    <location>
        <begin position="30"/>
        <end position="66"/>
    </location>
</feature>
<sequence length="66" mass="7017">MFLHSDTMTSWSLISSSVLLCFLVTLVVGEPSCENVEDFGGCAGDTGDFCPGDISCSCKSGRPFCR</sequence>
<evidence type="ECO:0000313" key="2">
    <source>
        <dbReference type="EMBL" id="KAG8546973.1"/>
    </source>
</evidence>
<dbReference type="AlphaFoldDB" id="A0AAV6ZM47"/>
<comment type="caution">
    <text evidence="2">The sequence shown here is derived from an EMBL/GenBank/DDBJ whole genome shotgun (WGS) entry which is preliminary data.</text>
</comment>
<evidence type="ECO:0000256" key="1">
    <source>
        <dbReference type="SAM" id="SignalP"/>
    </source>
</evidence>
<evidence type="ECO:0000313" key="3">
    <source>
        <dbReference type="Proteomes" id="UP000824782"/>
    </source>
</evidence>
<keyword evidence="3" id="KW-1185">Reference proteome</keyword>
<proteinExistence type="predicted"/>
<gene>
    <name evidence="2" type="ORF">GDO81_029384</name>
</gene>
<dbReference type="Proteomes" id="UP000824782">
    <property type="component" value="Unassembled WGS sequence"/>
</dbReference>